<comment type="catalytic activity">
    <reaction evidence="10">
        <text>a 1,2-diacyl-sn-glycero-3-phospho-L-serine(in) = a 1,2-diacyl-sn-glycero-3-phospho-L-serine(out)</text>
        <dbReference type="Rhea" id="RHEA:38663"/>
        <dbReference type="ChEBI" id="CHEBI:57262"/>
    </reaction>
</comment>
<evidence type="ECO:0000256" key="4">
    <source>
        <dbReference type="ARBA" id="ARBA00018070"/>
    </source>
</evidence>
<comment type="similarity">
    <text evidence="3">Belongs to the ATG2 family.</text>
</comment>
<dbReference type="GO" id="GO:0034727">
    <property type="term" value="P:piecemeal microautophagy of the nucleus"/>
    <property type="evidence" value="ECO:0007669"/>
    <property type="project" value="TreeGrafter"/>
</dbReference>
<evidence type="ECO:0000256" key="6">
    <source>
        <dbReference type="ARBA" id="ARBA00022824"/>
    </source>
</evidence>
<protein>
    <recommendedName>
        <fullName evidence="4">Autophagy-related protein 2</fullName>
    </recommendedName>
</protein>
<reference evidence="13" key="2">
    <citation type="submission" date="2017-10" db="EMBL/GenBank/DDBJ databases">
        <title>Ladona fulva Genome sequencing and assembly.</title>
        <authorList>
            <person name="Murali S."/>
            <person name="Richards S."/>
            <person name="Bandaranaike D."/>
            <person name="Bellair M."/>
            <person name="Blankenburg K."/>
            <person name="Chao H."/>
            <person name="Dinh H."/>
            <person name="Doddapaneni H."/>
            <person name="Dugan-Rocha S."/>
            <person name="Elkadiri S."/>
            <person name="Gnanaolivu R."/>
            <person name="Hernandez B."/>
            <person name="Skinner E."/>
            <person name="Javaid M."/>
            <person name="Lee S."/>
            <person name="Li M."/>
            <person name="Ming W."/>
            <person name="Munidasa M."/>
            <person name="Muniz J."/>
            <person name="Nguyen L."/>
            <person name="Hughes D."/>
            <person name="Osuji N."/>
            <person name="Pu L.-L."/>
            <person name="Puazo M."/>
            <person name="Qu C."/>
            <person name="Quiroz J."/>
            <person name="Raj R."/>
            <person name="Weissenberger G."/>
            <person name="Xin Y."/>
            <person name="Zou X."/>
            <person name="Han Y."/>
            <person name="Worley K."/>
            <person name="Muzny D."/>
            <person name="Gibbs R."/>
        </authorList>
    </citation>
    <scope>NUCLEOTIDE SEQUENCE</scope>
    <source>
        <strain evidence="13">Sampled in the wild</strain>
    </source>
</reference>
<evidence type="ECO:0000256" key="5">
    <source>
        <dbReference type="ARBA" id="ARBA00022448"/>
    </source>
</evidence>
<dbReference type="GO" id="GO:0000045">
    <property type="term" value="P:autophagosome assembly"/>
    <property type="evidence" value="ECO:0007669"/>
    <property type="project" value="TreeGrafter"/>
</dbReference>
<feature type="region of interest" description="Disordered" evidence="12">
    <location>
        <begin position="1"/>
        <end position="29"/>
    </location>
</feature>
<organism evidence="13 14">
    <name type="scientific">Ladona fulva</name>
    <name type="common">Scarce chaser dragonfly</name>
    <name type="synonym">Libellula fulva</name>
    <dbReference type="NCBI Taxonomy" id="123851"/>
    <lineage>
        <taxon>Eukaryota</taxon>
        <taxon>Metazoa</taxon>
        <taxon>Ecdysozoa</taxon>
        <taxon>Arthropoda</taxon>
        <taxon>Hexapoda</taxon>
        <taxon>Insecta</taxon>
        <taxon>Pterygota</taxon>
        <taxon>Palaeoptera</taxon>
        <taxon>Odonata</taxon>
        <taxon>Epiprocta</taxon>
        <taxon>Anisoptera</taxon>
        <taxon>Libelluloidea</taxon>
        <taxon>Libellulidae</taxon>
        <taxon>Ladona</taxon>
    </lineage>
</organism>
<keyword evidence="5" id="KW-0813">Transport</keyword>
<evidence type="ECO:0000256" key="8">
    <source>
        <dbReference type="ARBA" id="ARBA00023055"/>
    </source>
</evidence>
<feature type="compositionally biased region" description="Polar residues" evidence="12">
    <location>
        <begin position="153"/>
        <end position="164"/>
    </location>
</feature>
<dbReference type="Pfam" id="PF13329">
    <property type="entry name" value="ATG2_CAD"/>
    <property type="match status" value="1"/>
</dbReference>
<keyword evidence="7" id="KW-0072">Autophagy</keyword>
<evidence type="ECO:0000256" key="10">
    <source>
        <dbReference type="ARBA" id="ARBA00024479"/>
    </source>
</evidence>
<dbReference type="GO" id="GO:0006869">
    <property type="term" value="P:lipid transport"/>
    <property type="evidence" value="ECO:0007669"/>
    <property type="project" value="UniProtKB-KW"/>
</dbReference>
<evidence type="ECO:0000256" key="9">
    <source>
        <dbReference type="ARBA" id="ARBA00023136"/>
    </source>
</evidence>
<keyword evidence="6" id="KW-0256">Endoplasmic reticulum</keyword>
<reference evidence="13" key="1">
    <citation type="submission" date="2013-04" db="EMBL/GenBank/DDBJ databases">
        <authorList>
            <person name="Qu J."/>
            <person name="Murali S.C."/>
            <person name="Bandaranaike D."/>
            <person name="Bellair M."/>
            <person name="Blankenburg K."/>
            <person name="Chao H."/>
            <person name="Dinh H."/>
            <person name="Doddapaneni H."/>
            <person name="Downs B."/>
            <person name="Dugan-Rocha S."/>
            <person name="Elkadiri S."/>
            <person name="Gnanaolivu R.D."/>
            <person name="Hernandez B."/>
            <person name="Javaid M."/>
            <person name="Jayaseelan J.C."/>
            <person name="Lee S."/>
            <person name="Li M."/>
            <person name="Ming W."/>
            <person name="Munidasa M."/>
            <person name="Muniz J."/>
            <person name="Nguyen L."/>
            <person name="Ongeri F."/>
            <person name="Osuji N."/>
            <person name="Pu L.-L."/>
            <person name="Puazo M."/>
            <person name="Qu C."/>
            <person name="Quiroz J."/>
            <person name="Raj R."/>
            <person name="Weissenberger G."/>
            <person name="Xin Y."/>
            <person name="Zou X."/>
            <person name="Han Y."/>
            <person name="Richards S."/>
            <person name="Worley K."/>
            <person name="Muzny D."/>
            <person name="Gibbs R."/>
        </authorList>
    </citation>
    <scope>NUCLEOTIDE SEQUENCE</scope>
    <source>
        <strain evidence="13">Sampled in the wild</strain>
    </source>
</reference>
<evidence type="ECO:0000256" key="11">
    <source>
        <dbReference type="ARBA" id="ARBA00024615"/>
    </source>
</evidence>
<evidence type="ECO:0000256" key="1">
    <source>
        <dbReference type="ARBA" id="ARBA00004406"/>
    </source>
</evidence>
<evidence type="ECO:0000256" key="7">
    <source>
        <dbReference type="ARBA" id="ARBA00023006"/>
    </source>
</evidence>
<comment type="caution">
    <text evidence="13">The sequence shown here is derived from an EMBL/GenBank/DDBJ whole genome shotgun (WGS) entry which is preliminary data.</text>
</comment>
<dbReference type="GO" id="GO:0034045">
    <property type="term" value="C:phagophore assembly site membrane"/>
    <property type="evidence" value="ECO:0007669"/>
    <property type="project" value="UniProtKB-SubCell"/>
</dbReference>
<evidence type="ECO:0000256" key="2">
    <source>
        <dbReference type="ARBA" id="ARBA00004623"/>
    </source>
</evidence>
<dbReference type="InterPro" id="IPR026849">
    <property type="entry name" value="ATG2"/>
</dbReference>
<name>A0A8K0KL83_LADFU</name>
<evidence type="ECO:0000256" key="3">
    <source>
        <dbReference type="ARBA" id="ARBA00009714"/>
    </source>
</evidence>
<dbReference type="GO" id="GO:0061709">
    <property type="term" value="P:reticulophagy"/>
    <property type="evidence" value="ECO:0007669"/>
    <property type="project" value="TreeGrafter"/>
</dbReference>
<dbReference type="AlphaFoldDB" id="A0A8K0KL83"/>
<dbReference type="GO" id="GO:0005789">
    <property type="term" value="C:endoplasmic reticulum membrane"/>
    <property type="evidence" value="ECO:0007669"/>
    <property type="project" value="UniProtKB-SubCell"/>
</dbReference>
<feature type="non-terminal residue" evidence="13">
    <location>
        <position position="236"/>
    </location>
</feature>
<evidence type="ECO:0000313" key="14">
    <source>
        <dbReference type="Proteomes" id="UP000792457"/>
    </source>
</evidence>
<gene>
    <name evidence="13" type="ORF">J437_LFUL010131</name>
</gene>
<keyword evidence="8" id="KW-0445">Lipid transport</keyword>
<comment type="catalytic activity">
    <reaction evidence="11">
        <text>a 1,2-diacyl-sn-glycero-3-phosphoethanolamine(in) = a 1,2-diacyl-sn-glycero-3-phosphoethanolamine(out)</text>
        <dbReference type="Rhea" id="RHEA:38895"/>
        <dbReference type="ChEBI" id="CHEBI:64612"/>
    </reaction>
</comment>
<dbReference type="EMBL" id="KZ308964">
    <property type="protein sequence ID" value="KAG8235901.1"/>
    <property type="molecule type" value="Genomic_DNA"/>
</dbReference>
<evidence type="ECO:0000256" key="12">
    <source>
        <dbReference type="SAM" id="MobiDB-lite"/>
    </source>
</evidence>
<dbReference type="OrthoDB" id="18982at2759"/>
<proteinExistence type="inferred from homology"/>
<dbReference type="GO" id="GO:0061723">
    <property type="term" value="P:glycophagy"/>
    <property type="evidence" value="ECO:0007669"/>
    <property type="project" value="TreeGrafter"/>
</dbReference>
<dbReference type="GO" id="GO:0061908">
    <property type="term" value="C:phagophore"/>
    <property type="evidence" value="ECO:0007669"/>
    <property type="project" value="TreeGrafter"/>
</dbReference>
<dbReference type="GO" id="GO:0043495">
    <property type="term" value="F:protein-membrane adaptor activity"/>
    <property type="evidence" value="ECO:0007669"/>
    <property type="project" value="TreeGrafter"/>
</dbReference>
<feature type="region of interest" description="Disordered" evidence="12">
    <location>
        <begin position="121"/>
        <end position="178"/>
    </location>
</feature>
<keyword evidence="9" id="KW-0472">Membrane</keyword>
<comment type="subcellular location">
    <subcellularLocation>
        <location evidence="1">Endoplasmic reticulum membrane</location>
        <topology evidence="1">Peripheral membrane protein</topology>
    </subcellularLocation>
    <subcellularLocation>
        <location evidence="2">Preautophagosomal structure membrane</location>
        <topology evidence="2">Peripheral membrane protein</topology>
    </subcellularLocation>
</comment>
<dbReference type="PANTHER" id="PTHR13190:SF1">
    <property type="entry name" value="AUTOPHAGY-RELATED 2, ISOFORM A"/>
    <property type="match status" value="1"/>
</dbReference>
<dbReference type="GO" id="GO:0032266">
    <property type="term" value="F:phosphatidylinositol-3-phosphate binding"/>
    <property type="evidence" value="ECO:0007669"/>
    <property type="project" value="TreeGrafter"/>
</dbReference>
<dbReference type="GO" id="GO:0000422">
    <property type="term" value="P:autophagy of mitochondrion"/>
    <property type="evidence" value="ECO:0007669"/>
    <property type="project" value="TreeGrafter"/>
</dbReference>
<evidence type="ECO:0000313" key="13">
    <source>
        <dbReference type="EMBL" id="KAG8235901.1"/>
    </source>
</evidence>
<dbReference type="Proteomes" id="UP000792457">
    <property type="component" value="Unassembled WGS sequence"/>
</dbReference>
<keyword evidence="14" id="KW-1185">Reference proteome</keyword>
<dbReference type="PANTHER" id="PTHR13190">
    <property type="entry name" value="AUTOPHAGY-RELATED 2, ISOFORM A"/>
    <property type="match status" value="1"/>
</dbReference>
<sequence>MGGGGVYYKSGSQENQLDRGGGSSRTGSHVILPSSPSISKFKSQQPLSWQAKGGAGRRHDILMELQLNKVVIKAVHIRPDPNLGVQECCLKISLLPLRLNIDQDSLLFLYNFFNQLSGGSMKEEEDRASPGLHGPSTPRHTPTHQVPVMVVNMSGTSTPHQSPLPSADARSESHSGQSRPLILLDEEGADTMSNSLKWESLEKCPAVKAKEGSLDLVSPILDDSDFSNSPSPPIYF</sequence>
<accession>A0A8K0KL83</accession>